<gene>
    <name evidence="1" type="ORF">DHETER_LOCUS10557</name>
</gene>
<comment type="caution">
    <text evidence="1">The sequence shown here is derived from an EMBL/GenBank/DDBJ whole genome shotgun (WGS) entry which is preliminary data.</text>
</comment>
<feature type="non-terminal residue" evidence="1">
    <location>
        <position position="1"/>
    </location>
</feature>
<feature type="non-terminal residue" evidence="1">
    <location>
        <position position="44"/>
    </location>
</feature>
<dbReference type="EMBL" id="CAJVPU010021002">
    <property type="protein sequence ID" value="CAG8679242.1"/>
    <property type="molecule type" value="Genomic_DNA"/>
</dbReference>
<organism evidence="1 2">
    <name type="scientific">Dentiscutata heterogama</name>
    <dbReference type="NCBI Taxonomy" id="1316150"/>
    <lineage>
        <taxon>Eukaryota</taxon>
        <taxon>Fungi</taxon>
        <taxon>Fungi incertae sedis</taxon>
        <taxon>Mucoromycota</taxon>
        <taxon>Glomeromycotina</taxon>
        <taxon>Glomeromycetes</taxon>
        <taxon>Diversisporales</taxon>
        <taxon>Gigasporaceae</taxon>
        <taxon>Dentiscutata</taxon>
    </lineage>
</organism>
<reference evidence="1" key="1">
    <citation type="submission" date="2021-06" db="EMBL/GenBank/DDBJ databases">
        <authorList>
            <person name="Kallberg Y."/>
            <person name="Tangrot J."/>
            <person name="Rosling A."/>
        </authorList>
    </citation>
    <scope>NUCLEOTIDE SEQUENCE</scope>
    <source>
        <strain evidence="1">IL203A</strain>
    </source>
</reference>
<name>A0ACA9NWS4_9GLOM</name>
<evidence type="ECO:0000313" key="1">
    <source>
        <dbReference type="EMBL" id="CAG8679242.1"/>
    </source>
</evidence>
<evidence type="ECO:0000313" key="2">
    <source>
        <dbReference type="Proteomes" id="UP000789702"/>
    </source>
</evidence>
<protein>
    <submittedName>
        <fullName evidence="1">10514_t:CDS:1</fullName>
    </submittedName>
</protein>
<sequence>YADPKQVLDSLSIIDTTIEYNTVTEIDQVISICEPDVYQSSIHT</sequence>
<dbReference type="Proteomes" id="UP000789702">
    <property type="component" value="Unassembled WGS sequence"/>
</dbReference>
<keyword evidence="2" id="KW-1185">Reference proteome</keyword>
<accession>A0ACA9NWS4</accession>
<proteinExistence type="predicted"/>